<dbReference type="PANTHER" id="PTHR12176">
    <property type="entry name" value="SAM-DEPENDENT METHYLTRANSFERASE SUPERFAMILY PROTEIN"/>
    <property type="match status" value="1"/>
</dbReference>
<dbReference type="InterPro" id="IPR029063">
    <property type="entry name" value="SAM-dependent_MTases_sf"/>
</dbReference>
<accession>W9R8Q3</accession>
<dbReference type="PANTHER" id="PTHR12176:SF76">
    <property type="entry name" value="S-ADENOSYL-L-METHIONINE-DEPENDENT METHYLTRANSFERASES SUPERFAMILY PROTEIN"/>
    <property type="match status" value="1"/>
</dbReference>
<dbReference type="GO" id="GO:0032259">
    <property type="term" value="P:methylation"/>
    <property type="evidence" value="ECO:0007669"/>
    <property type="project" value="UniProtKB-KW"/>
</dbReference>
<dbReference type="eggNOG" id="ENOG502QWNY">
    <property type="taxonomic scope" value="Eukaryota"/>
</dbReference>
<dbReference type="InterPro" id="IPR051419">
    <property type="entry name" value="Lys/N-term_MeTrsfase_sf"/>
</dbReference>
<dbReference type="GO" id="GO:0008168">
    <property type="term" value="F:methyltransferase activity"/>
    <property type="evidence" value="ECO:0007669"/>
    <property type="project" value="UniProtKB-KW"/>
</dbReference>
<evidence type="ECO:0000256" key="3">
    <source>
        <dbReference type="ARBA" id="ARBA00022679"/>
    </source>
</evidence>
<keyword evidence="3" id="KW-0808">Transferase</keyword>
<sequence length="384" mass="42660">MALLRNDTVLLGHETNVGAHPWASCNSSRVGGLWLNPFPISINPSNDAVSRRGRRCRSKPWPSVSIRSLFDKRTPKAMANAERHEQQKRQEVEEEEEDYRVLTSVRSSYNDIMILDTADSRVLLLDHSYNVHSILYKHKKWTDSYWDEFASLPPIVPKGPIAILGLGGGTAAHLMLDLWPELQLEGWEIDQILIDKARDYLGLSDLEKHTEAGGILNVHIGDALSPSVNISGGYAGLVVDLFSDGGVLSQLEEVATWLEMKKWLMPNGRIMVNCGGTSGGSEVDPRSTSSNGSLVQNSTIKALSEAFAGEICWKRLAKENGENHLALTGPLPDLDSWSTMVPYPLSTRVKQWKPYVWFLVMHEITSFKLQLAKGEAHLGCLAYT</sequence>
<evidence type="ECO:0000313" key="5">
    <source>
        <dbReference type="EMBL" id="EXB62696.1"/>
    </source>
</evidence>
<organism evidence="5 6">
    <name type="scientific">Morus notabilis</name>
    <dbReference type="NCBI Taxonomy" id="981085"/>
    <lineage>
        <taxon>Eukaryota</taxon>
        <taxon>Viridiplantae</taxon>
        <taxon>Streptophyta</taxon>
        <taxon>Embryophyta</taxon>
        <taxon>Tracheophyta</taxon>
        <taxon>Spermatophyta</taxon>
        <taxon>Magnoliopsida</taxon>
        <taxon>eudicotyledons</taxon>
        <taxon>Gunneridae</taxon>
        <taxon>Pentapetalae</taxon>
        <taxon>rosids</taxon>
        <taxon>fabids</taxon>
        <taxon>Rosales</taxon>
        <taxon>Moraceae</taxon>
        <taxon>Moreae</taxon>
        <taxon>Morus</taxon>
    </lineage>
</organism>
<name>W9R8Q3_9ROSA</name>
<proteinExistence type="inferred from homology"/>
<dbReference type="AlphaFoldDB" id="W9R8Q3"/>
<evidence type="ECO:0000256" key="4">
    <source>
        <dbReference type="SAM" id="MobiDB-lite"/>
    </source>
</evidence>
<keyword evidence="6" id="KW-1185">Reference proteome</keyword>
<dbReference type="Gene3D" id="3.40.50.150">
    <property type="entry name" value="Vaccinia Virus protein VP39"/>
    <property type="match status" value="1"/>
</dbReference>
<reference evidence="6" key="1">
    <citation type="submission" date="2013-01" db="EMBL/GenBank/DDBJ databases">
        <title>Draft Genome Sequence of a Mulberry Tree, Morus notabilis C.K. Schneid.</title>
        <authorList>
            <person name="He N."/>
            <person name="Zhao S."/>
        </authorList>
    </citation>
    <scope>NUCLEOTIDE SEQUENCE</scope>
</reference>
<dbReference type="Proteomes" id="UP000030645">
    <property type="component" value="Unassembled WGS sequence"/>
</dbReference>
<evidence type="ECO:0000256" key="1">
    <source>
        <dbReference type="ARBA" id="ARBA00008361"/>
    </source>
</evidence>
<comment type="similarity">
    <text evidence="1">Belongs to the methyltransferase superfamily.</text>
</comment>
<evidence type="ECO:0000313" key="6">
    <source>
        <dbReference type="Proteomes" id="UP000030645"/>
    </source>
</evidence>
<protein>
    <recommendedName>
        <fullName evidence="7">Spermidine synthase</fullName>
    </recommendedName>
</protein>
<keyword evidence="2" id="KW-0489">Methyltransferase</keyword>
<gene>
    <name evidence="5" type="ORF">L484_023994</name>
</gene>
<evidence type="ECO:0000256" key="2">
    <source>
        <dbReference type="ARBA" id="ARBA00022603"/>
    </source>
</evidence>
<feature type="region of interest" description="Disordered" evidence="4">
    <location>
        <begin position="76"/>
        <end position="96"/>
    </location>
</feature>
<dbReference type="FunFam" id="3.40.50.150:FF:000236">
    <property type="entry name" value="S-adenosyl-L-methionine-dependent methyltransferases superfamily protein"/>
    <property type="match status" value="1"/>
</dbReference>
<evidence type="ECO:0008006" key="7">
    <source>
        <dbReference type="Google" id="ProtNLM"/>
    </source>
</evidence>
<feature type="compositionally biased region" description="Basic and acidic residues" evidence="4">
    <location>
        <begin position="81"/>
        <end position="91"/>
    </location>
</feature>
<dbReference type="EMBL" id="KE344454">
    <property type="protein sequence ID" value="EXB62696.1"/>
    <property type="molecule type" value="Genomic_DNA"/>
</dbReference>
<dbReference type="SUPFAM" id="SSF53335">
    <property type="entry name" value="S-adenosyl-L-methionine-dependent methyltransferases"/>
    <property type="match status" value="1"/>
</dbReference>